<protein>
    <submittedName>
        <fullName evidence="3">Uncharacterized protein</fullName>
    </submittedName>
</protein>
<dbReference type="EMBL" id="FN650140">
    <property type="protein sequence ID" value="CBJ11971.1"/>
    <property type="molecule type" value="Genomic_DNA"/>
</dbReference>
<keyword evidence="2" id="KW-1133">Transmembrane helix</keyword>
<dbReference type="AlphaFoldDB" id="D3HST1"/>
<feature type="transmembrane region" description="Helical" evidence="2">
    <location>
        <begin position="355"/>
        <end position="373"/>
    </location>
</feature>
<dbReference type="OrthoDB" id="5654065at2"/>
<dbReference type="eggNOG" id="ENOG5030AWU">
    <property type="taxonomic scope" value="Bacteria"/>
</dbReference>
<dbReference type="KEGG" id="llo:LLO_1600"/>
<name>D3HST1_LEGLN</name>
<evidence type="ECO:0000313" key="3">
    <source>
        <dbReference type="EMBL" id="CBJ11971.1"/>
    </source>
</evidence>
<accession>D3HST1</accession>
<keyword evidence="4" id="KW-1185">Reference proteome</keyword>
<sequence>MGKDIAIDFTNLDQDNQSYLQNYQAKFIGELEALVDIIKANNPTSKISKDKITNPDNWSLRHVVPDTGRSSPNITLRVSNRDDDISALGTRETISPNEVGRENLFKYLKVRLKEAEKIATDSHKKEIKQLRGYVDLLNLQATSVISEIGAIDYLSKFERHLTEIYIDSNANSDDQILFDQTIHCINQLKDAFKKYSLDFLTNGTLDKHTTKDAGRLRNHVVDLYKEIKGNIDELAQNQCLMNKYVQKINSEIDSAVGCFEHKSNLSFALPTGGETTKQKARKLTQLGLGIGGITSGVLAVSATAITPIFPPAATGAVIFGAGAVACGLAGTTISICNSAENYLRYKIPPKAGEKIIVALLATSLLAGGANAVLGSSLPIVTAVVSGSNNAAKTTYGTAFIGKSLLDIPDQKKLKSELKAKQEVQTPPNDIVQDQTPSNSNISNP</sequence>
<dbReference type="Proteomes" id="UP000001060">
    <property type="component" value="Chromosome"/>
</dbReference>
<keyword evidence="2" id="KW-0472">Membrane</keyword>
<dbReference type="HOGENOM" id="CLU_616478_0_0_6"/>
<evidence type="ECO:0000256" key="2">
    <source>
        <dbReference type="SAM" id="Phobius"/>
    </source>
</evidence>
<evidence type="ECO:0000313" key="4">
    <source>
        <dbReference type="Proteomes" id="UP000001060"/>
    </source>
</evidence>
<feature type="compositionally biased region" description="Polar residues" evidence="1">
    <location>
        <begin position="422"/>
        <end position="444"/>
    </location>
</feature>
<dbReference type="GeneID" id="40925824"/>
<feature type="transmembrane region" description="Helical" evidence="2">
    <location>
        <begin position="315"/>
        <end position="335"/>
    </location>
</feature>
<dbReference type="RefSeq" id="WP_003631608.1">
    <property type="nucleotide sequence ID" value="NC_013861.1"/>
</dbReference>
<keyword evidence="2" id="KW-0812">Transmembrane</keyword>
<gene>
    <name evidence="3" type="ordered locus">LLO_1600</name>
</gene>
<proteinExistence type="predicted"/>
<feature type="region of interest" description="Disordered" evidence="1">
    <location>
        <begin position="416"/>
        <end position="444"/>
    </location>
</feature>
<evidence type="ECO:0000256" key="1">
    <source>
        <dbReference type="SAM" id="MobiDB-lite"/>
    </source>
</evidence>
<reference evidence="3 4" key="1">
    <citation type="journal article" date="2010" name="PLoS Genet.">
        <title>Analysis of the Legionella longbeachae genome and transcriptome uncovers unique strategies to cause Legionnaires' disease.</title>
        <authorList>
            <person name="Cazalet C."/>
            <person name="Gomez-Valero L."/>
            <person name="Rusniok C."/>
            <person name="Lomma M."/>
            <person name="Dervins-Ravault D."/>
            <person name="Newton H."/>
            <person name="Sansom F."/>
            <person name="Jarraud S."/>
            <person name="Zidane N."/>
            <person name="Ma L."/>
            <person name="Bouchier C."/>
            <person name="Etienne J."/>
            <person name="Hartland E."/>
            <person name="Buchrieser C."/>
        </authorList>
    </citation>
    <scope>NUCLEOTIDE SEQUENCE [LARGE SCALE GENOMIC DNA]</scope>
    <source>
        <strain evidence="3 4">NSW150</strain>
    </source>
</reference>
<organism evidence="3 4">
    <name type="scientific">Legionella longbeachae serogroup 1 (strain NSW150)</name>
    <dbReference type="NCBI Taxonomy" id="661367"/>
    <lineage>
        <taxon>Bacteria</taxon>
        <taxon>Pseudomonadati</taxon>
        <taxon>Pseudomonadota</taxon>
        <taxon>Gammaproteobacteria</taxon>
        <taxon>Legionellales</taxon>
        <taxon>Legionellaceae</taxon>
        <taxon>Legionella</taxon>
    </lineage>
</organism>
<feature type="transmembrane region" description="Helical" evidence="2">
    <location>
        <begin position="286"/>
        <end position="309"/>
    </location>
</feature>